<sequence>MPHLFVRCKVQNRRQSNFQGSFSTRPDEEDHPSNQEKKLRDVWSKKYRLHLSWACAVLSPVAFRDWTHMDRGRTGS</sequence>
<evidence type="ECO:0000313" key="2">
    <source>
        <dbReference type="EMBL" id="GIY07711.1"/>
    </source>
</evidence>
<proteinExistence type="predicted"/>
<dbReference type="Proteomes" id="UP001054837">
    <property type="component" value="Unassembled WGS sequence"/>
</dbReference>
<keyword evidence="3" id="KW-1185">Reference proteome</keyword>
<accession>A0AAV4QFJ5</accession>
<feature type="region of interest" description="Disordered" evidence="1">
    <location>
        <begin position="16"/>
        <end position="38"/>
    </location>
</feature>
<name>A0AAV4QFJ5_9ARAC</name>
<reference evidence="2 3" key="1">
    <citation type="submission" date="2021-06" db="EMBL/GenBank/DDBJ databases">
        <title>Caerostris darwini draft genome.</title>
        <authorList>
            <person name="Kono N."/>
            <person name="Arakawa K."/>
        </authorList>
    </citation>
    <scope>NUCLEOTIDE SEQUENCE [LARGE SCALE GENOMIC DNA]</scope>
</reference>
<protein>
    <submittedName>
        <fullName evidence="2">Uncharacterized protein</fullName>
    </submittedName>
</protein>
<comment type="caution">
    <text evidence="2">The sequence shown here is derived from an EMBL/GenBank/DDBJ whole genome shotgun (WGS) entry which is preliminary data.</text>
</comment>
<organism evidence="2 3">
    <name type="scientific">Caerostris darwini</name>
    <dbReference type="NCBI Taxonomy" id="1538125"/>
    <lineage>
        <taxon>Eukaryota</taxon>
        <taxon>Metazoa</taxon>
        <taxon>Ecdysozoa</taxon>
        <taxon>Arthropoda</taxon>
        <taxon>Chelicerata</taxon>
        <taxon>Arachnida</taxon>
        <taxon>Araneae</taxon>
        <taxon>Araneomorphae</taxon>
        <taxon>Entelegynae</taxon>
        <taxon>Araneoidea</taxon>
        <taxon>Araneidae</taxon>
        <taxon>Caerostris</taxon>
    </lineage>
</organism>
<dbReference type="EMBL" id="BPLQ01004379">
    <property type="protein sequence ID" value="GIY07711.1"/>
    <property type="molecule type" value="Genomic_DNA"/>
</dbReference>
<gene>
    <name evidence="2" type="ORF">CDAR_26621</name>
</gene>
<evidence type="ECO:0000256" key="1">
    <source>
        <dbReference type="SAM" id="MobiDB-lite"/>
    </source>
</evidence>
<dbReference type="AlphaFoldDB" id="A0AAV4QFJ5"/>
<feature type="compositionally biased region" description="Basic and acidic residues" evidence="1">
    <location>
        <begin position="25"/>
        <end position="38"/>
    </location>
</feature>
<evidence type="ECO:0000313" key="3">
    <source>
        <dbReference type="Proteomes" id="UP001054837"/>
    </source>
</evidence>